<comment type="similarity">
    <text evidence="1">Belongs to the aldehyde dehydrogenase family.</text>
</comment>
<evidence type="ECO:0000259" key="3">
    <source>
        <dbReference type="Pfam" id="PF00171"/>
    </source>
</evidence>
<dbReference type="Gene3D" id="3.40.605.10">
    <property type="entry name" value="Aldehyde Dehydrogenase, Chain A, domain 1"/>
    <property type="match status" value="1"/>
</dbReference>
<feature type="non-terminal residue" evidence="4">
    <location>
        <position position="224"/>
    </location>
</feature>
<accession>X1GNJ0</accession>
<dbReference type="GO" id="GO:0016491">
    <property type="term" value="F:oxidoreductase activity"/>
    <property type="evidence" value="ECO:0007669"/>
    <property type="project" value="UniProtKB-KW"/>
</dbReference>
<gene>
    <name evidence="4" type="ORF">S03H2_17385</name>
</gene>
<dbReference type="InterPro" id="IPR016161">
    <property type="entry name" value="Ald_DH/histidinol_DH"/>
</dbReference>
<dbReference type="PANTHER" id="PTHR43353">
    <property type="entry name" value="SUCCINATE-SEMIALDEHYDE DEHYDROGENASE, MITOCHONDRIAL"/>
    <property type="match status" value="1"/>
</dbReference>
<dbReference type="Pfam" id="PF00171">
    <property type="entry name" value="Aldedh"/>
    <property type="match status" value="1"/>
</dbReference>
<protein>
    <recommendedName>
        <fullName evidence="3">Aldehyde dehydrogenase domain-containing protein</fullName>
    </recommendedName>
</protein>
<reference evidence="4" key="1">
    <citation type="journal article" date="2014" name="Front. Microbiol.">
        <title>High frequency of phylogenetically diverse reductive dehalogenase-homologous genes in deep subseafloor sedimentary metagenomes.</title>
        <authorList>
            <person name="Kawai M."/>
            <person name="Futagami T."/>
            <person name="Toyoda A."/>
            <person name="Takaki Y."/>
            <person name="Nishi S."/>
            <person name="Hori S."/>
            <person name="Arai W."/>
            <person name="Tsubouchi T."/>
            <person name="Morono Y."/>
            <person name="Uchiyama I."/>
            <person name="Ito T."/>
            <person name="Fujiyama A."/>
            <person name="Inagaki F."/>
            <person name="Takami H."/>
        </authorList>
    </citation>
    <scope>NUCLEOTIDE SEQUENCE</scope>
    <source>
        <strain evidence="4">Expedition CK06-06</strain>
    </source>
</reference>
<proteinExistence type="inferred from homology"/>
<dbReference type="InterPro" id="IPR015590">
    <property type="entry name" value="Aldehyde_DH_dom"/>
</dbReference>
<dbReference type="InterPro" id="IPR016162">
    <property type="entry name" value="Ald_DH_N"/>
</dbReference>
<dbReference type="PANTHER" id="PTHR43353:SF5">
    <property type="entry name" value="SUCCINATE-SEMIALDEHYDE DEHYDROGENASE, MITOCHONDRIAL"/>
    <property type="match status" value="1"/>
</dbReference>
<dbReference type="AlphaFoldDB" id="X1GNJ0"/>
<dbReference type="EMBL" id="BARU01008964">
    <property type="protein sequence ID" value="GAH46430.1"/>
    <property type="molecule type" value="Genomic_DNA"/>
</dbReference>
<dbReference type="InterPro" id="IPR050740">
    <property type="entry name" value="Aldehyde_DH_Superfamily"/>
</dbReference>
<evidence type="ECO:0000313" key="4">
    <source>
        <dbReference type="EMBL" id="GAH46430.1"/>
    </source>
</evidence>
<comment type="caution">
    <text evidence="4">The sequence shown here is derived from an EMBL/GenBank/DDBJ whole genome shotgun (WGS) entry which is preliminary data.</text>
</comment>
<dbReference type="SUPFAM" id="SSF53720">
    <property type="entry name" value="ALDH-like"/>
    <property type="match status" value="1"/>
</dbReference>
<keyword evidence="2" id="KW-0560">Oxidoreductase</keyword>
<sequence>MDVAKGFLIIDGKKIFDSKDMFQVVNPATEEVMGEVPVANSKDIDKTINAASDAFLNWSKKNPRVRSKILHKAADIVRGDVEKIARILTLEQGKPLKEAIGEVKVSADILDFYAEELKRVRGINYWMDSDNIKSQVIYQPIGVVAAITPFNYPVTLTAFKVAPALAAGNTVIVKPSSLTPISVIHYLNCIINAGLPDGVLNCLAGPGEQISENFIESPSIKKIS</sequence>
<dbReference type="FunFam" id="3.40.605.10:FF:000007">
    <property type="entry name" value="NAD/NADP-dependent betaine aldehyde dehydrogenase"/>
    <property type="match status" value="1"/>
</dbReference>
<name>X1GNJ0_9ZZZZ</name>
<evidence type="ECO:0000256" key="2">
    <source>
        <dbReference type="ARBA" id="ARBA00023002"/>
    </source>
</evidence>
<organism evidence="4">
    <name type="scientific">marine sediment metagenome</name>
    <dbReference type="NCBI Taxonomy" id="412755"/>
    <lineage>
        <taxon>unclassified sequences</taxon>
        <taxon>metagenomes</taxon>
        <taxon>ecological metagenomes</taxon>
    </lineage>
</organism>
<feature type="domain" description="Aldehyde dehydrogenase" evidence="3">
    <location>
        <begin position="20"/>
        <end position="224"/>
    </location>
</feature>
<evidence type="ECO:0000256" key="1">
    <source>
        <dbReference type="ARBA" id="ARBA00009986"/>
    </source>
</evidence>